<keyword evidence="3" id="KW-1185">Reference proteome</keyword>
<protein>
    <submittedName>
        <fullName evidence="2">Uncharacterized protein</fullName>
    </submittedName>
</protein>
<feature type="compositionally biased region" description="Low complexity" evidence="1">
    <location>
        <begin position="655"/>
        <end position="666"/>
    </location>
</feature>
<evidence type="ECO:0000313" key="2">
    <source>
        <dbReference type="EMBL" id="KAK4084921.1"/>
    </source>
</evidence>
<feature type="compositionally biased region" description="Low complexity" evidence="1">
    <location>
        <begin position="513"/>
        <end position="523"/>
    </location>
</feature>
<evidence type="ECO:0000313" key="3">
    <source>
        <dbReference type="Proteomes" id="UP001287286"/>
    </source>
</evidence>
<evidence type="ECO:0000256" key="1">
    <source>
        <dbReference type="SAM" id="MobiDB-lite"/>
    </source>
</evidence>
<comment type="caution">
    <text evidence="2">The sequence shown here is derived from an EMBL/GenBank/DDBJ whole genome shotgun (WGS) entry which is preliminary data.</text>
</comment>
<feature type="region of interest" description="Disordered" evidence="1">
    <location>
        <begin position="762"/>
        <end position="784"/>
    </location>
</feature>
<accession>A0ABR0BNK2</accession>
<feature type="compositionally biased region" description="Basic and acidic residues" evidence="1">
    <location>
        <begin position="484"/>
        <end position="497"/>
    </location>
</feature>
<dbReference type="EMBL" id="JAWRVI010000048">
    <property type="protein sequence ID" value="KAK4084921.1"/>
    <property type="molecule type" value="Genomic_DNA"/>
</dbReference>
<feature type="region of interest" description="Disordered" evidence="1">
    <location>
        <begin position="460"/>
        <end position="525"/>
    </location>
</feature>
<dbReference type="Proteomes" id="UP001287286">
    <property type="component" value="Unassembled WGS sequence"/>
</dbReference>
<sequence>MGSHPRCPALLLRSGTRSTNIHLHDFDAAVLGTKRHLRPGLRTASIETPQPLSTTMTMWARVDLTAPPLPNPAASGPDVTASWISPENLDGDHLAALTRALSNVLSTDRAEYTYAQLIDGLPTRDSELELRSFYPAEEQHPVYKHEKLCDGARETARRLRSQLSLSDLRFDPLALQGYQDASPQSRNFLLRLFELVAISIHQVAVRSFEMDEGRHREEYLQWWESWRERHRHAEGIEQWHAVAFPPVPFYHTQYQCFDQYPKGKAYMVGYWAEAKILGGVAWFDRGASDLECNDISLHGDFIDEPKTLCPLTAAQWDAVVTFLTADLATGSPPASPFPLHATAQNLPRYTPYFAVKYQHIFRNRFDLKLPGRYERPHPRAVSAVDYPEKADHEWVVEHSLHKTFGRPIDEEEMERRLDVLRRCQPGNPYSMAPLPEEIARGEGEEDQETDLVGKNPSDEAMAVTTQSNECGVKPTTTTTNAPERAAKGDESDQKDESSQAASEPDETDESDNSSSAAVPPAAVQINDTPSAVARALKTYAQSPSARCPPAPVIRVGSRHLMDLEPKVEQLRASVLSSLDAFASRERNLRRAGEQLGLVKPPRGGRAGAAAAAPKGKKRARDDDDDDNDDDDDKDEPQQYPAAKKRRTNNGNAVEPQTQQQQTLSLPLPLPLPPNTFFAQRLDTARATIETTRRLRRPDREQYYERCGQHLALVEDLLGAAWNSLCGSLGLAWYTLGPIPGDVVWERSIGVLFEVVRRVKAREEEEEEEREQGEREEEQQQQQQQ</sequence>
<gene>
    <name evidence="2" type="ORF">Purlil1_9956</name>
</gene>
<proteinExistence type="predicted"/>
<reference evidence="2 3" key="1">
    <citation type="journal article" date="2024" name="Microbiol. Resour. Announc.">
        <title>Genome annotations for the ascomycete fungi Trichoderma harzianum, Trichoderma aggressivum, and Purpureocillium lilacinum.</title>
        <authorList>
            <person name="Beijen E.P.W."/>
            <person name="Ohm R.A."/>
        </authorList>
    </citation>
    <scope>NUCLEOTIDE SEQUENCE [LARGE SCALE GENOMIC DNA]</scope>
    <source>
        <strain evidence="2 3">CBS 150709</strain>
    </source>
</reference>
<feature type="compositionally biased region" description="Low complexity" evidence="1">
    <location>
        <begin position="600"/>
        <end position="613"/>
    </location>
</feature>
<feature type="compositionally biased region" description="Polar residues" evidence="1">
    <location>
        <begin position="463"/>
        <end position="481"/>
    </location>
</feature>
<feature type="compositionally biased region" description="Acidic residues" evidence="1">
    <location>
        <begin position="763"/>
        <end position="778"/>
    </location>
</feature>
<name>A0ABR0BNK2_PURLI</name>
<organism evidence="2 3">
    <name type="scientific">Purpureocillium lilacinum</name>
    <name type="common">Paecilomyces lilacinus</name>
    <dbReference type="NCBI Taxonomy" id="33203"/>
    <lineage>
        <taxon>Eukaryota</taxon>
        <taxon>Fungi</taxon>
        <taxon>Dikarya</taxon>
        <taxon>Ascomycota</taxon>
        <taxon>Pezizomycotina</taxon>
        <taxon>Sordariomycetes</taxon>
        <taxon>Hypocreomycetidae</taxon>
        <taxon>Hypocreales</taxon>
        <taxon>Ophiocordycipitaceae</taxon>
        <taxon>Purpureocillium</taxon>
    </lineage>
</organism>
<feature type="region of interest" description="Disordered" evidence="1">
    <location>
        <begin position="592"/>
        <end position="671"/>
    </location>
</feature>
<feature type="compositionally biased region" description="Acidic residues" evidence="1">
    <location>
        <begin position="622"/>
        <end position="634"/>
    </location>
</feature>